<feature type="compositionally biased region" description="Polar residues" evidence="15">
    <location>
        <begin position="392"/>
        <end position="421"/>
    </location>
</feature>
<evidence type="ECO:0000256" key="1">
    <source>
        <dbReference type="ARBA" id="ARBA00004496"/>
    </source>
</evidence>
<evidence type="ECO:0000256" key="10">
    <source>
        <dbReference type="ARBA" id="ARBA00043762"/>
    </source>
</evidence>
<dbReference type="GO" id="GO:0050793">
    <property type="term" value="P:regulation of developmental process"/>
    <property type="evidence" value="ECO:0007669"/>
    <property type="project" value="UniProtKB-ARBA"/>
</dbReference>
<evidence type="ECO:0000256" key="9">
    <source>
        <dbReference type="ARBA" id="ARBA00043760"/>
    </source>
</evidence>
<dbReference type="InterPro" id="IPR029023">
    <property type="entry name" value="Tensin_phosphatase"/>
</dbReference>
<dbReference type="Pfam" id="PF22785">
    <property type="entry name" value="Tc-R-P"/>
    <property type="match status" value="1"/>
</dbReference>
<name>A0A8E0RKV8_9TREM</name>
<evidence type="ECO:0000256" key="12">
    <source>
        <dbReference type="ARBA" id="ARBA00047986"/>
    </source>
</evidence>
<dbReference type="PROSITE" id="PS51181">
    <property type="entry name" value="PPASE_TENSIN"/>
    <property type="match status" value="1"/>
</dbReference>
<dbReference type="SMART" id="SM01326">
    <property type="entry name" value="PTEN_C2"/>
    <property type="match status" value="1"/>
</dbReference>
<dbReference type="InterPro" id="IPR000387">
    <property type="entry name" value="Tyr_Pase_dom"/>
</dbReference>
<dbReference type="InterPro" id="IPR035892">
    <property type="entry name" value="C2_domain_sf"/>
</dbReference>
<evidence type="ECO:0000259" key="17">
    <source>
        <dbReference type="PROSITE" id="PS51181"/>
    </source>
</evidence>
<comment type="catalytic activity">
    <reaction evidence="10">
        <text>1D-myo-inositol 1,3,4,5,6-pentakisphosphate + H2O = 1D-myo-inositol 1,4,5,6-tetrakisphosphate + phosphate</text>
        <dbReference type="Rhea" id="RHEA:77143"/>
        <dbReference type="ChEBI" id="CHEBI:15377"/>
        <dbReference type="ChEBI" id="CHEBI:43474"/>
        <dbReference type="ChEBI" id="CHEBI:57627"/>
        <dbReference type="ChEBI" id="CHEBI:57733"/>
    </reaction>
    <physiologicalReaction direction="left-to-right" evidence="10">
        <dbReference type="Rhea" id="RHEA:77144"/>
    </physiologicalReaction>
</comment>
<evidence type="ECO:0000313" key="18">
    <source>
        <dbReference type="EMBL" id="KAA0185985.1"/>
    </source>
</evidence>
<dbReference type="GO" id="GO:0004725">
    <property type="term" value="F:protein tyrosine phosphatase activity"/>
    <property type="evidence" value="ECO:0007669"/>
    <property type="project" value="UniProtKB-EC"/>
</dbReference>
<dbReference type="PANTHER" id="PTHR12305">
    <property type="entry name" value="PHOSPHATASE WITH HOMOLOGY TO TENSIN"/>
    <property type="match status" value="1"/>
</dbReference>
<comment type="catalytic activity">
    <reaction evidence="8">
        <text>1D-myo-inositol 1,3,4,5-tetrakisphosphate + H2O = 1D-myo-inositol 1,4,5-trisphosphate + phosphate</text>
        <dbReference type="Rhea" id="RHEA:77155"/>
        <dbReference type="ChEBI" id="CHEBI:15377"/>
        <dbReference type="ChEBI" id="CHEBI:43474"/>
        <dbReference type="ChEBI" id="CHEBI:57895"/>
        <dbReference type="ChEBI" id="CHEBI:203600"/>
    </reaction>
    <physiologicalReaction direction="left-to-right" evidence="8">
        <dbReference type="Rhea" id="RHEA:77156"/>
    </physiologicalReaction>
</comment>
<comment type="catalytic activity">
    <reaction evidence="5">
        <text>1,2-dihexadecanoyl-sn-glycero-3-phospho-(1D-myo-inositol-3,4,5-trisphosphate) + H2O = 1,2-dihexadecanoyl-sn-glycero-3-phospho-(1D-myo-inositol-4,5-bisphosphate) + phosphate</text>
        <dbReference type="Rhea" id="RHEA:43560"/>
        <dbReference type="ChEBI" id="CHEBI:15377"/>
        <dbReference type="ChEBI" id="CHEBI:43474"/>
        <dbReference type="ChEBI" id="CHEBI:83420"/>
        <dbReference type="ChEBI" id="CHEBI:83423"/>
    </reaction>
    <physiologicalReaction direction="left-to-right" evidence="5">
        <dbReference type="Rhea" id="RHEA:43561"/>
    </physiologicalReaction>
</comment>
<feature type="domain" description="Phosphatase tensin-type" evidence="17">
    <location>
        <begin position="1"/>
        <end position="151"/>
    </location>
</feature>
<keyword evidence="4" id="KW-0378">Hydrolase</keyword>
<proteinExistence type="predicted"/>
<dbReference type="EMBL" id="LUCM01010048">
    <property type="protein sequence ID" value="KAA0185985.1"/>
    <property type="molecule type" value="Genomic_DNA"/>
</dbReference>
<evidence type="ECO:0000256" key="8">
    <source>
        <dbReference type="ARBA" id="ARBA00043734"/>
    </source>
</evidence>
<dbReference type="Gene3D" id="2.60.40.1110">
    <property type="match status" value="1"/>
</dbReference>
<dbReference type="AlphaFoldDB" id="A0A8E0RKV8"/>
<dbReference type="Proteomes" id="UP000728185">
    <property type="component" value="Unassembled WGS sequence"/>
</dbReference>
<evidence type="ECO:0000313" key="19">
    <source>
        <dbReference type="Proteomes" id="UP000728185"/>
    </source>
</evidence>
<reference evidence="18" key="1">
    <citation type="submission" date="2019-05" db="EMBL/GenBank/DDBJ databases">
        <title>Annotation for the trematode Fasciolopsis buski.</title>
        <authorList>
            <person name="Choi Y.-J."/>
        </authorList>
    </citation>
    <scope>NUCLEOTIDE SEQUENCE</scope>
    <source>
        <strain evidence="18">HT</strain>
        <tissue evidence="18">Whole worm</tissue>
    </source>
</reference>
<comment type="catalytic activity">
    <reaction evidence="6">
        <text>1,2-dioctanoyl-sn-glycero-3-phospho-(1D-myo-inositol-3,4,5-trisphosphate) + H2O = 1,2-dioctanoyl-sn-glycero-3-phospho-(1D-myo-inositol-4,5-bisphosphate) + phosphate</text>
        <dbReference type="Rhea" id="RHEA:43552"/>
        <dbReference type="ChEBI" id="CHEBI:15377"/>
        <dbReference type="ChEBI" id="CHEBI:43474"/>
        <dbReference type="ChEBI" id="CHEBI:83416"/>
        <dbReference type="ChEBI" id="CHEBI:83419"/>
    </reaction>
    <physiologicalReaction direction="left-to-right" evidence="6">
        <dbReference type="Rhea" id="RHEA:43553"/>
    </physiologicalReaction>
</comment>
<evidence type="ECO:0000256" key="5">
    <source>
        <dbReference type="ARBA" id="ARBA00034256"/>
    </source>
</evidence>
<evidence type="ECO:0000256" key="13">
    <source>
        <dbReference type="ARBA" id="ARBA00048832"/>
    </source>
</evidence>
<evidence type="ECO:0000259" key="16">
    <source>
        <dbReference type="PROSITE" id="PS50056"/>
    </source>
</evidence>
<evidence type="ECO:0000256" key="11">
    <source>
        <dbReference type="ARBA" id="ARBA00044309"/>
    </source>
</evidence>
<dbReference type="GO" id="GO:0042995">
    <property type="term" value="C:cell projection"/>
    <property type="evidence" value="ECO:0007669"/>
    <property type="project" value="UniProtKB-ARBA"/>
</dbReference>
<evidence type="ECO:0000256" key="4">
    <source>
        <dbReference type="ARBA" id="ARBA00022801"/>
    </source>
</evidence>
<dbReference type="EC" id="3.1.3.16" evidence="2"/>
<accession>A0A8E0RKV8</accession>
<dbReference type="InterPro" id="IPR029021">
    <property type="entry name" value="Prot-tyrosine_phosphatase-like"/>
</dbReference>
<sequence>MGFPAERLEGVYRNHIDDVVRFLQTRHPNHYKIFHLCDERDFDVCRFPGPVAKYPFHDHNAPQFEQMIALCNDVQYFLDQDPKNIVAINCKAGKGRTGVMVCACLLQLKLVRNGADALFLYGDKRTEDGKGVTIPSQRRYVQYYDMYLRQKLPYTRTRLWLNAIHIRGVLSQPGAVFDLKVRTYLSKNETEKSENSQKYPPVPVNQSSPSVPIPGQRLLAANGPLLAVNPSGDKPLSSSLQDARPKYPCLPVADQPHLPLSSLGRSQSCGKMRSESPACGLRSDPLVTLGALTSAPISDHDVFIPVGRDSLPALAGDVCVKLFERHRMINKKVCRLWFNTFFVANHASQTDANTVNVGSQKHRGDPVDGLMEATTPPNPNSFIPATHPSVLDSRSNRNTSIAKDPGLNQSTVRTTHASGSQLAVPMDSPKTSIAHTSHPRVTDAWAQRSLGQRTATRPQYLQVPRSQISTADSDQSSQHSPFGRPVHSVLTRRPQTSVRPTTHTSRLGQDSEKKIWSSTVT</sequence>
<dbReference type="SUPFAM" id="SSF49562">
    <property type="entry name" value="C2 domain (Calcium/lipid-binding domain, CaLB)"/>
    <property type="match status" value="1"/>
</dbReference>
<dbReference type="PANTHER" id="PTHR12305:SF81">
    <property type="entry name" value="PHOSPHATIDYLINOSITOL 3,4,5-TRISPHOSPHATE 3-PHOSPHATASE AND DUAL-SPECIFICITY PROTEIN PHOSPHATASE PTEN"/>
    <property type="match status" value="1"/>
</dbReference>
<dbReference type="GO" id="GO:0005829">
    <property type="term" value="C:cytosol"/>
    <property type="evidence" value="ECO:0007669"/>
    <property type="project" value="TreeGrafter"/>
</dbReference>
<dbReference type="GO" id="GO:0016314">
    <property type="term" value="F:phosphatidylinositol-3,4,5-trisphosphate 3-phosphatase activity"/>
    <property type="evidence" value="ECO:0007669"/>
    <property type="project" value="UniProtKB-EC"/>
</dbReference>
<dbReference type="InterPro" id="IPR014020">
    <property type="entry name" value="Tensin_C2-dom"/>
</dbReference>
<dbReference type="InterPro" id="IPR051281">
    <property type="entry name" value="Dual-spec_lipid-protein_phosph"/>
</dbReference>
<feature type="compositionally biased region" description="Polar residues" evidence="15">
    <location>
        <begin position="449"/>
        <end position="480"/>
    </location>
</feature>
<feature type="domain" description="Tyrosine specific protein phosphatases" evidence="16">
    <location>
        <begin position="62"/>
        <end position="139"/>
    </location>
</feature>
<comment type="caution">
    <text evidence="18">The sequence shown here is derived from an EMBL/GenBank/DDBJ whole genome shotgun (WGS) entry which is preliminary data.</text>
</comment>
<evidence type="ECO:0000256" key="7">
    <source>
        <dbReference type="ARBA" id="ARBA00034338"/>
    </source>
</evidence>
<comment type="catalytic activity">
    <reaction evidence="14">
        <text>O-phospho-L-tyrosyl-[protein] + H2O = L-tyrosyl-[protein] + phosphate</text>
        <dbReference type="Rhea" id="RHEA:10684"/>
        <dbReference type="Rhea" id="RHEA-COMP:10136"/>
        <dbReference type="Rhea" id="RHEA-COMP:20101"/>
        <dbReference type="ChEBI" id="CHEBI:15377"/>
        <dbReference type="ChEBI" id="CHEBI:43474"/>
        <dbReference type="ChEBI" id="CHEBI:46858"/>
        <dbReference type="ChEBI" id="CHEBI:61978"/>
        <dbReference type="EC" id="3.1.3.48"/>
    </reaction>
    <physiologicalReaction direction="left-to-right" evidence="14">
        <dbReference type="Rhea" id="RHEA:10685"/>
    </physiologicalReaction>
</comment>
<evidence type="ECO:0000256" key="6">
    <source>
        <dbReference type="ARBA" id="ARBA00034268"/>
    </source>
</evidence>
<comment type="catalytic activity">
    <reaction evidence="12">
        <text>O-phospho-L-seryl-[protein] + H2O = L-seryl-[protein] + phosphate</text>
        <dbReference type="Rhea" id="RHEA:20629"/>
        <dbReference type="Rhea" id="RHEA-COMP:9863"/>
        <dbReference type="Rhea" id="RHEA-COMP:11604"/>
        <dbReference type="ChEBI" id="CHEBI:15377"/>
        <dbReference type="ChEBI" id="CHEBI:29999"/>
        <dbReference type="ChEBI" id="CHEBI:43474"/>
        <dbReference type="ChEBI" id="CHEBI:83421"/>
        <dbReference type="EC" id="3.1.3.16"/>
    </reaction>
    <physiologicalReaction direction="left-to-right" evidence="12">
        <dbReference type="Rhea" id="RHEA:20630"/>
    </physiologicalReaction>
</comment>
<organism evidence="18 19">
    <name type="scientific">Fasciolopsis buskii</name>
    <dbReference type="NCBI Taxonomy" id="27845"/>
    <lineage>
        <taxon>Eukaryota</taxon>
        <taxon>Metazoa</taxon>
        <taxon>Spiralia</taxon>
        <taxon>Lophotrochozoa</taxon>
        <taxon>Platyhelminthes</taxon>
        <taxon>Trematoda</taxon>
        <taxon>Digenea</taxon>
        <taxon>Plagiorchiida</taxon>
        <taxon>Echinostomata</taxon>
        <taxon>Echinostomatoidea</taxon>
        <taxon>Fasciolidae</taxon>
        <taxon>Fasciolopsis</taxon>
    </lineage>
</organism>
<dbReference type="PROSITE" id="PS50056">
    <property type="entry name" value="TYR_PHOSPHATASE_2"/>
    <property type="match status" value="1"/>
</dbReference>
<feature type="region of interest" description="Disordered" evidence="15">
    <location>
        <begin position="387"/>
        <end position="521"/>
    </location>
</feature>
<evidence type="ECO:0000256" key="15">
    <source>
        <dbReference type="SAM" id="MobiDB-lite"/>
    </source>
</evidence>
<gene>
    <name evidence="18" type="ORF">FBUS_08410</name>
</gene>
<keyword evidence="19" id="KW-1185">Reference proteome</keyword>
<evidence type="ECO:0000256" key="14">
    <source>
        <dbReference type="ARBA" id="ARBA00051341"/>
    </source>
</evidence>
<feature type="region of interest" description="Disordered" evidence="15">
    <location>
        <begin position="188"/>
        <end position="212"/>
    </location>
</feature>
<dbReference type="OrthoDB" id="16692at2759"/>
<dbReference type="SUPFAM" id="SSF52799">
    <property type="entry name" value="(Phosphotyrosine protein) phosphatases II"/>
    <property type="match status" value="1"/>
</dbReference>
<evidence type="ECO:0000256" key="3">
    <source>
        <dbReference type="ARBA" id="ARBA00022490"/>
    </source>
</evidence>
<evidence type="ECO:0000256" key="2">
    <source>
        <dbReference type="ARBA" id="ARBA00013081"/>
    </source>
</evidence>
<comment type="subcellular location">
    <subcellularLocation>
        <location evidence="1">Cytoplasm</location>
    </subcellularLocation>
</comment>
<comment type="catalytic activity">
    <reaction evidence="13">
        <text>O-phospho-L-threonyl-[protein] + H2O = L-threonyl-[protein] + phosphate</text>
        <dbReference type="Rhea" id="RHEA:47004"/>
        <dbReference type="Rhea" id="RHEA-COMP:11060"/>
        <dbReference type="Rhea" id="RHEA-COMP:11605"/>
        <dbReference type="ChEBI" id="CHEBI:15377"/>
        <dbReference type="ChEBI" id="CHEBI:30013"/>
        <dbReference type="ChEBI" id="CHEBI:43474"/>
        <dbReference type="ChEBI" id="CHEBI:61977"/>
        <dbReference type="EC" id="3.1.3.16"/>
    </reaction>
    <physiologicalReaction direction="left-to-right" evidence="13">
        <dbReference type="Rhea" id="RHEA:47005"/>
    </physiologicalReaction>
</comment>
<dbReference type="Gene3D" id="3.90.190.10">
    <property type="entry name" value="Protein tyrosine phosphatase superfamily"/>
    <property type="match status" value="1"/>
</dbReference>
<keyword evidence="3" id="KW-0963">Cytoplasm</keyword>
<protein>
    <recommendedName>
        <fullName evidence="7">Phosphatidylinositol 3,4,5-trisphosphate 3-phosphatase and dual-specificity protein phosphatase PTEN</fullName>
        <ecNumber evidence="2">3.1.3.16</ecNumber>
    </recommendedName>
    <alternativeName>
        <fullName evidence="11">Inositol polyphosphate 3-phosphatase</fullName>
    </alternativeName>
</protein>
<feature type="compositionally biased region" description="Polar residues" evidence="15">
    <location>
        <begin position="493"/>
        <end position="508"/>
    </location>
</feature>
<comment type="catalytic activity">
    <reaction evidence="9">
        <text>a 1,2-diacyl-sn-glycero-3-phospho-(1D-myo-inositol-3,4,5-trisphosphate) + H2O = a 1,2-diacyl-sn-glycero-3-phospho-(1D-myo-inositol-4,5-bisphosphate) + phosphate</text>
        <dbReference type="Rhea" id="RHEA:25017"/>
        <dbReference type="ChEBI" id="CHEBI:15377"/>
        <dbReference type="ChEBI" id="CHEBI:43474"/>
        <dbReference type="ChEBI" id="CHEBI:57836"/>
        <dbReference type="ChEBI" id="CHEBI:58456"/>
        <dbReference type="EC" id="3.1.3.67"/>
    </reaction>
    <physiologicalReaction direction="left-to-right" evidence="9">
        <dbReference type="Rhea" id="RHEA:25018"/>
    </physiologicalReaction>
</comment>
<dbReference type="GO" id="GO:0004722">
    <property type="term" value="F:protein serine/threonine phosphatase activity"/>
    <property type="evidence" value="ECO:0007669"/>
    <property type="project" value="UniProtKB-EC"/>
</dbReference>